<gene>
    <name evidence="8" type="primary">LOC103714370</name>
</gene>
<dbReference type="InterPro" id="IPR004140">
    <property type="entry name" value="Exo70"/>
</dbReference>
<feature type="domain" description="Exocyst complex subunit Exo70 C-terminal" evidence="6">
    <location>
        <begin position="371"/>
        <end position="721"/>
    </location>
</feature>
<dbReference type="GO" id="GO:0006887">
    <property type="term" value="P:exocytosis"/>
    <property type="evidence" value="ECO:0007669"/>
    <property type="project" value="UniProtKB-KW"/>
</dbReference>
<evidence type="ECO:0000313" key="7">
    <source>
        <dbReference type="Proteomes" id="UP000228380"/>
    </source>
</evidence>
<dbReference type="GO" id="GO:0015031">
    <property type="term" value="P:protein transport"/>
    <property type="evidence" value="ECO:0007669"/>
    <property type="project" value="UniProtKB-KW"/>
</dbReference>
<evidence type="ECO:0000256" key="2">
    <source>
        <dbReference type="ARBA" id="ARBA00022448"/>
    </source>
</evidence>
<comment type="similarity">
    <text evidence="1 3">Belongs to the EXO70 family.</text>
</comment>
<sequence>MEAAQLSLSFPPSLLLLPLSLSLRVISFSSFVCQPPDVYSENRVLLSPDTLPHPIQTLNLTLSSKALILACWPWRTKASDGRSVGGGGSGKGVVERFPTGMAAENGEDKLLAAVRHIAKTLGRTETMADDILQIFSTFDGRLSRERLSEKQQEDGILGDGGGGGVAAGDDRLSLSSVDRTLRSLDRQISRFVASERLIWSNSADASAFLEAVDDLLATIHDLEPPAPGNKPLLDRADNLLQKCMLRLEDEFRSLIERSDAGLPLDAPAAVSSPFDSDGEDSDGDDGRVPVAHPVTDYDIIIDALPPGTVSDLHEIARRMVAAGFGRECAEVYALAHRDFVEESVARLGIRPRTAEEVQGTRRADLEEEIARWIKAFKMVFRILIPSERRLCDRIFAGLPPFADLAFAAVSRASAIQLLSFADAVAIGNRAPERLFRVVDMYEAVRDLIPDLDLLFSDQYSTFLRTEAATVSKSLAAAIRGIFMELENLIRRDPALASVPGGGLHPITRYVMNYLRAACVSRRTLEEVMEEDTGTASPPDPDRPSSSLAVQISWMMDVLQGNLEVKSRIYRQPSLSYIFLMNNGRYIIQKVRDSELSVLLGEEWIRRQMARVRRWGIEYQRATWSKVIAVLRTDGATGSASAKAMRERLRVFNAYFDEIYRAQTAWVVADEQLKTELRISVSELVLPAYRNFLGRYRNAGETGKHAEKHARYSEEDVEARIGELFEGTGKRS</sequence>
<dbReference type="RefSeq" id="XP_008799807.2">
    <property type="nucleotide sequence ID" value="XM_008801585.4"/>
</dbReference>
<dbReference type="SUPFAM" id="SSF74788">
    <property type="entry name" value="Cullin repeat-like"/>
    <property type="match status" value="1"/>
</dbReference>
<evidence type="ECO:0000256" key="5">
    <source>
        <dbReference type="SAM" id="SignalP"/>
    </source>
</evidence>
<feature type="region of interest" description="Disordered" evidence="4">
    <location>
        <begin position="149"/>
        <end position="169"/>
    </location>
</feature>
<dbReference type="InterPro" id="IPR016159">
    <property type="entry name" value="Cullin_repeat-like_dom_sf"/>
</dbReference>
<evidence type="ECO:0000256" key="4">
    <source>
        <dbReference type="SAM" id="MobiDB-lite"/>
    </source>
</evidence>
<dbReference type="Pfam" id="PF20669">
    <property type="entry name" value="Exo70_N"/>
    <property type="match status" value="1"/>
</dbReference>
<dbReference type="GeneID" id="103714370"/>
<keyword evidence="2 3" id="KW-0813">Transport</keyword>
<feature type="signal peptide" evidence="5">
    <location>
        <begin position="1"/>
        <end position="22"/>
    </location>
</feature>
<proteinExistence type="inferred from homology"/>
<reference evidence="8" key="2">
    <citation type="submission" date="2025-08" db="UniProtKB">
        <authorList>
            <consortium name="RefSeq"/>
        </authorList>
    </citation>
    <scope>IDENTIFICATION</scope>
    <source>
        <tissue evidence="8">Young leaves</tissue>
    </source>
</reference>
<feature type="region of interest" description="Disordered" evidence="4">
    <location>
        <begin position="266"/>
        <end position="287"/>
    </location>
</feature>
<evidence type="ECO:0000313" key="8">
    <source>
        <dbReference type="RefSeq" id="XP_008799807.2"/>
    </source>
</evidence>
<feature type="chain" id="PRO_5034812087" description="Exocyst subunit Exo70 family protein" evidence="5">
    <location>
        <begin position="23"/>
        <end position="731"/>
    </location>
</feature>
<dbReference type="GO" id="GO:0000145">
    <property type="term" value="C:exocyst"/>
    <property type="evidence" value="ECO:0007669"/>
    <property type="project" value="InterPro"/>
</dbReference>
<keyword evidence="5" id="KW-0732">Signal</keyword>
<evidence type="ECO:0000256" key="1">
    <source>
        <dbReference type="ARBA" id="ARBA00006756"/>
    </source>
</evidence>
<dbReference type="OrthoDB" id="1922221at2759"/>
<dbReference type="PANTHER" id="PTHR12542:SF96">
    <property type="entry name" value="EXOCYST COMPLEX COMPONENT EXO70B1"/>
    <property type="match status" value="1"/>
</dbReference>
<dbReference type="KEGG" id="pda:103714370"/>
<dbReference type="AlphaFoldDB" id="A0A8B7CIA0"/>
<evidence type="ECO:0000259" key="6">
    <source>
        <dbReference type="Pfam" id="PF03081"/>
    </source>
</evidence>
<evidence type="ECO:0000256" key="3">
    <source>
        <dbReference type="RuleBase" id="RU365026"/>
    </source>
</evidence>
<dbReference type="Proteomes" id="UP000228380">
    <property type="component" value="Chromosome 3"/>
</dbReference>
<dbReference type="Pfam" id="PF03081">
    <property type="entry name" value="Exo70_C"/>
    <property type="match status" value="1"/>
</dbReference>
<dbReference type="PANTHER" id="PTHR12542">
    <property type="entry name" value="EXOCYST COMPLEX PROTEIN EXO70"/>
    <property type="match status" value="1"/>
</dbReference>
<keyword evidence="3" id="KW-0268">Exocytosis</keyword>
<feature type="compositionally biased region" description="Gly residues" evidence="4">
    <location>
        <begin position="157"/>
        <end position="166"/>
    </location>
</feature>
<accession>A0A8B7CIA0</accession>
<dbReference type="InterPro" id="IPR046364">
    <property type="entry name" value="Exo70_C"/>
</dbReference>
<organism evidence="7 8">
    <name type="scientific">Phoenix dactylifera</name>
    <name type="common">Date palm</name>
    <dbReference type="NCBI Taxonomy" id="42345"/>
    <lineage>
        <taxon>Eukaryota</taxon>
        <taxon>Viridiplantae</taxon>
        <taxon>Streptophyta</taxon>
        <taxon>Embryophyta</taxon>
        <taxon>Tracheophyta</taxon>
        <taxon>Spermatophyta</taxon>
        <taxon>Magnoliopsida</taxon>
        <taxon>Liliopsida</taxon>
        <taxon>Arecaceae</taxon>
        <taxon>Coryphoideae</taxon>
        <taxon>Phoeniceae</taxon>
        <taxon>Phoenix</taxon>
    </lineage>
</organism>
<name>A0A8B7CIA0_PHODC</name>
<keyword evidence="3" id="KW-0653">Protein transport</keyword>
<dbReference type="GO" id="GO:0005546">
    <property type="term" value="F:phosphatidylinositol-4,5-bisphosphate binding"/>
    <property type="evidence" value="ECO:0007669"/>
    <property type="project" value="InterPro"/>
</dbReference>
<dbReference type="Gene3D" id="1.20.1280.170">
    <property type="entry name" value="Exocyst complex component Exo70"/>
    <property type="match status" value="1"/>
</dbReference>
<comment type="function">
    <text evidence="3">Component of the exocyst complex.</text>
</comment>
<keyword evidence="7" id="KW-1185">Reference proteome</keyword>
<protein>
    <recommendedName>
        <fullName evidence="3">Exocyst subunit Exo70 family protein</fullName>
    </recommendedName>
</protein>
<reference evidence="7" key="1">
    <citation type="journal article" date="2019" name="Nat. Commun.">
        <title>Genome-wide association mapping of date palm fruit traits.</title>
        <authorList>
            <person name="Hazzouri K.M."/>
            <person name="Gros-Balthazard M."/>
            <person name="Flowers J.M."/>
            <person name="Copetti D."/>
            <person name="Lemansour A."/>
            <person name="Lebrun M."/>
            <person name="Masmoudi K."/>
            <person name="Ferrand S."/>
            <person name="Dhar M.I."/>
            <person name="Fresquez Z.A."/>
            <person name="Rosas U."/>
            <person name="Zhang J."/>
            <person name="Talag J."/>
            <person name="Lee S."/>
            <person name="Kudrna D."/>
            <person name="Powell R.F."/>
            <person name="Leitch I.J."/>
            <person name="Krueger R.R."/>
            <person name="Wing R.A."/>
            <person name="Amiri K.M.A."/>
            <person name="Purugganan M.D."/>
        </authorList>
    </citation>
    <scope>NUCLEOTIDE SEQUENCE [LARGE SCALE GENOMIC DNA]</scope>
    <source>
        <strain evidence="7">cv. Khalas</strain>
    </source>
</reference>